<dbReference type="RefSeq" id="WP_310245164.1">
    <property type="nucleotide sequence ID" value="NZ_JAVDXX010000001.1"/>
</dbReference>
<evidence type="ECO:0000313" key="3">
    <source>
        <dbReference type="EMBL" id="MDR7292756.1"/>
    </source>
</evidence>
<feature type="compositionally biased region" description="Polar residues" evidence="1">
    <location>
        <begin position="224"/>
        <end position="234"/>
    </location>
</feature>
<organism evidence="3 4">
    <name type="scientific">Pseudoglutamicibacter albus</name>
    <dbReference type="NCBI Taxonomy" id="98671"/>
    <lineage>
        <taxon>Bacteria</taxon>
        <taxon>Bacillati</taxon>
        <taxon>Actinomycetota</taxon>
        <taxon>Actinomycetes</taxon>
        <taxon>Micrococcales</taxon>
        <taxon>Micrococcaceae</taxon>
        <taxon>Pseudoglutamicibacter</taxon>
    </lineage>
</organism>
<feature type="region of interest" description="Disordered" evidence="1">
    <location>
        <begin position="213"/>
        <end position="258"/>
    </location>
</feature>
<accession>A0ABU1YYD0</accession>
<gene>
    <name evidence="3" type="ORF">J2S67_000024</name>
</gene>
<keyword evidence="2" id="KW-0812">Transmembrane</keyword>
<comment type="caution">
    <text evidence="3">The sequence shown here is derived from an EMBL/GenBank/DDBJ whole genome shotgun (WGS) entry which is preliminary data.</text>
</comment>
<feature type="transmembrane region" description="Helical" evidence="2">
    <location>
        <begin position="153"/>
        <end position="171"/>
    </location>
</feature>
<dbReference type="Proteomes" id="UP001180715">
    <property type="component" value="Unassembled WGS sequence"/>
</dbReference>
<feature type="transmembrane region" description="Helical" evidence="2">
    <location>
        <begin position="74"/>
        <end position="91"/>
    </location>
</feature>
<protein>
    <recommendedName>
        <fullName evidence="5">DUF3159 domain-containing protein</fullName>
    </recommendedName>
</protein>
<proteinExistence type="predicted"/>
<evidence type="ECO:0000256" key="2">
    <source>
        <dbReference type="SAM" id="Phobius"/>
    </source>
</evidence>
<dbReference type="EMBL" id="JAVDXX010000001">
    <property type="protein sequence ID" value="MDR7292756.1"/>
    <property type="molecule type" value="Genomic_DNA"/>
</dbReference>
<name>A0ABU1YYD0_9MICC</name>
<reference evidence="3" key="1">
    <citation type="submission" date="2023-07" db="EMBL/GenBank/DDBJ databases">
        <title>Sequencing the genomes of 1000 actinobacteria strains.</title>
        <authorList>
            <person name="Klenk H.-P."/>
        </authorList>
    </citation>
    <scope>NUCLEOTIDE SEQUENCE</scope>
    <source>
        <strain evidence="3">DSM 13068</strain>
    </source>
</reference>
<evidence type="ECO:0000256" key="1">
    <source>
        <dbReference type="SAM" id="MobiDB-lite"/>
    </source>
</evidence>
<keyword evidence="2" id="KW-0472">Membrane</keyword>
<feature type="transmembrane region" description="Helical" evidence="2">
    <location>
        <begin position="183"/>
        <end position="202"/>
    </location>
</feature>
<evidence type="ECO:0008006" key="5">
    <source>
        <dbReference type="Google" id="ProtNLM"/>
    </source>
</evidence>
<sequence length="258" mass="27872">MPTPPERAEHANSESLLQLLGGARPAIEATIPPVVFVLAWMLSGNDIVIGGAAATLSGLIIAGFALYQRRRLTSVIFGLLAVVASAAVAVYTGNAVDFFLLRLLSNAASMLAWIASIMVRWPFLGIVLGALLGTKTTWRKDPVILRAYNRASWFWVAQYGVRVIVLGYFWATGHVIGLSVAHILLSYPLFALSLIASGWMLFGSIPKTHPGIRHPQVAHPGQTAEENTGQSEPRNSTRTEPETDASPQPYTRFPDGLS</sequence>
<feature type="transmembrane region" description="Helical" evidence="2">
    <location>
        <begin position="111"/>
        <end position="132"/>
    </location>
</feature>
<dbReference type="Pfam" id="PF11361">
    <property type="entry name" value="DUF3159"/>
    <property type="match status" value="1"/>
</dbReference>
<dbReference type="InterPro" id="IPR016566">
    <property type="entry name" value="UCP010219"/>
</dbReference>
<feature type="transmembrane region" description="Helical" evidence="2">
    <location>
        <begin position="47"/>
        <end position="67"/>
    </location>
</feature>
<keyword evidence="2" id="KW-1133">Transmembrane helix</keyword>
<evidence type="ECO:0000313" key="4">
    <source>
        <dbReference type="Proteomes" id="UP001180715"/>
    </source>
</evidence>
<keyword evidence="4" id="KW-1185">Reference proteome</keyword>